<dbReference type="SUPFAM" id="SSF53927">
    <property type="entry name" value="Cytidine deaminase-like"/>
    <property type="match status" value="1"/>
</dbReference>
<protein>
    <submittedName>
        <fullName evidence="1">Uncharacterized protein</fullName>
    </submittedName>
</protein>
<dbReference type="AlphaFoldDB" id="A0A6C0JFU0"/>
<dbReference type="InterPro" id="IPR016193">
    <property type="entry name" value="Cytidine_deaminase-like"/>
</dbReference>
<proteinExistence type="predicted"/>
<evidence type="ECO:0000313" key="1">
    <source>
        <dbReference type="EMBL" id="QHU03327.1"/>
    </source>
</evidence>
<organism evidence="1">
    <name type="scientific">viral metagenome</name>
    <dbReference type="NCBI Taxonomy" id="1070528"/>
    <lineage>
        <taxon>unclassified sequences</taxon>
        <taxon>metagenomes</taxon>
        <taxon>organismal metagenomes</taxon>
    </lineage>
</organism>
<reference evidence="1" key="1">
    <citation type="journal article" date="2020" name="Nature">
        <title>Giant virus diversity and host interactions through global metagenomics.</title>
        <authorList>
            <person name="Schulz F."/>
            <person name="Roux S."/>
            <person name="Paez-Espino D."/>
            <person name="Jungbluth S."/>
            <person name="Walsh D.A."/>
            <person name="Denef V.J."/>
            <person name="McMahon K.D."/>
            <person name="Konstantinidis K.T."/>
            <person name="Eloe-Fadrosh E.A."/>
            <person name="Kyrpides N.C."/>
            <person name="Woyke T."/>
        </authorList>
    </citation>
    <scope>NUCLEOTIDE SEQUENCE</scope>
    <source>
        <strain evidence="1">GVMAG-M-3300026093-6</strain>
    </source>
</reference>
<sequence length="87" mass="9686">MSFRRVSSRSVRNIQNVATNVADFSNCDSKHGAVITHGLHTVVGFGHNDNTRTSFMGKVDCCLHAEISAAMNFINCIVRHNPKKYCF</sequence>
<dbReference type="EMBL" id="MN740374">
    <property type="protein sequence ID" value="QHU03327.1"/>
    <property type="molecule type" value="Genomic_DNA"/>
</dbReference>
<dbReference type="GO" id="GO:0003824">
    <property type="term" value="F:catalytic activity"/>
    <property type="evidence" value="ECO:0007669"/>
    <property type="project" value="InterPro"/>
</dbReference>
<name>A0A6C0JFU0_9ZZZZ</name>
<accession>A0A6C0JFU0</accession>